<name>A0A9P6IV50_9FUNG</name>
<organism evidence="1 2">
    <name type="scientific">Modicella reniformis</name>
    <dbReference type="NCBI Taxonomy" id="1440133"/>
    <lineage>
        <taxon>Eukaryota</taxon>
        <taxon>Fungi</taxon>
        <taxon>Fungi incertae sedis</taxon>
        <taxon>Mucoromycota</taxon>
        <taxon>Mortierellomycotina</taxon>
        <taxon>Mortierellomycetes</taxon>
        <taxon>Mortierellales</taxon>
        <taxon>Mortierellaceae</taxon>
        <taxon>Modicella</taxon>
    </lineage>
</organism>
<proteinExistence type="predicted"/>
<dbReference type="Proteomes" id="UP000749646">
    <property type="component" value="Unassembled WGS sequence"/>
</dbReference>
<reference evidence="1" key="1">
    <citation type="journal article" date="2020" name="Fungal Divers.">
        <title>Resolving the Mortierellaceae phylogeny through synthesis of multi-gene phylogenetics and phylogenomics.</title>
        <authorList>
            <person name="Vandepol N."/>
            <person name="Liber J."/>
            <person name="Desiro A."/>
            <person name="Na H."/>
            <person name="Kennedy M."/>
            <person name="Barry K."/>
            <person name="Grigoriev I.V."/>
            <person name="Miller A.N."/>
            <person name="O'Donnell K."/>
            <person name="Stajich J.E."/>
            <person name="Bonito G."/>
        </authorList>
    </citation>
    <scope>NUCLEOTIDE SEQUENCE</scope>
    <source>
        <strain evidence="1">MES-2147</strain>
    </source>
</reference>
<evidence type="ECO:0000313" key="2">
    <source>
        <dbReference type="Proteomes" id="UP000749646"/>
    </source>
</evidence>
<gene>
    <name evidence="1" type="ORF">BGZ65_007619</name>
</gene>
<comment type="caution">
    <text evidence="1">The sequence shown here is derived from an EMBL/GenBank/DDBJ whole genome shotgun (WGS) entry which is preliminary data.</text>
</comment>
<accession>A0A9P6IV50</accession>
<keyword evidence="2" id="KW-1185">Reference proteome</keyword>
<feature type="non-terminal residue" evidence="1">
    <location>
        <position position="52"/>
    </location>
</feature>
<sequence length="52" mass="5796">DHTSPYLSWGSDFEHEDTCPVGQRIQAKQQLGGRPRAVTLPAMQTQMPTLQS</sequence>
<protein>
    <submittedName>
        <fullName evidence="1">Uncharacterized protein</fullName>
    </submittedName>
</protein>
<evidence type="ECO:0000313" key="1">
    <source>
        <dbReference type="EMBL" id="KAF9949073.1"/>
    </source>
</evidence>
<dbReference type="EMBL" id="JAAAHW010007345">
    <property type="protein sequence ID" value="KAF9949073.1"/>
    <property type="molecule type" value="Genomic_DNA"/>
</dbReference>
<feature type="non-terminal residue" evidence="1">
    <location>
        <position position="1"/>
    </location>
</feature>
<dbReference type="AlphaFoldDB" id="A0A9P6IV50"/>